<dbReference type="GO" id="GO:0016491">
    <property type="term" value="F:oxidoreductase activity"/>
    <property type="evidence" value="ECO:0007669"/>
    <property type="project" value="InterPro"/>
</dbReference>
<proteinExistence type="predicted"/>
<dbReference type="SMART" id="SM01236">
    <property type="entry name" value="Haem_oxygenase_2"/>
    <property type="match status" value="1"/>
</dbReference>
<dbReference type="PROSITE" id="PS00498">
    <property type="entry name" value="TYROSINASE_2"/>
    <property type="match status" value="1"/>
</dbReference>
<dbReference type="Pfam" id="PF18417">
    <property type="entry name" value="LodA_C"/>
    <property type="match status" value="1"/>
</dbReference>
<dbReference type="EMBL" id="VAUP01000004">
    <property type="protein sequence ID" value="TLX44686.1"/>
    <property type="molecule type" value="Genomic_DNA"/>
</dbReference>
<gene>
    <name evidence="3" type="ORF">FBQ73_01085</name>
</gene>
<feature type="domain" description="Tyrosinase copper-binding" evidence="2">
    <location>
        <begin position="810"/>
        <end position="821"/>
    </location>
</feature>
<name>A0A6C1KUZ2_XANAU</name>
<organism evidence="3 4">
    <name type="scientific">Xanthobacter autotrophicus</name>
    <dbReference type="NCBI Taxonomy" id="280"/>
    <lineage>
        <taxon>Bacteria</taxon>
        <taxon>Pseudomonadati</taxon>
        <taxon>Pseudomonadota</taxon>
        <taxon>Alphaproteobacteria</taxon>
        <taxon>Hyphomicrobiales</taxon>
        <taxon>Xanthobacteraceae</taxon>
        <taxon>Xanthobacter</taxon>
    </lineage>
</organism>
<reference evidence="3 4" key="1">
    <citation type="submission" date="2019-05" db="EMBL/GenBank/DDBJ databases">
        <authorList>
            <person name="Zhou X."/>
        </authorList>
    </citation>
    <scope>NUCLEOTIDE SEQUENCE [LARGE SCALE GENOMIC DNA]</scope>
    <source>
        <strain evidence="3 4">DSM 432</strain>
    </source>
</reference>
<dbReference type="InterPro" id="IPR016084">
    <property type="entry name" value="Haem_Oase-like_multi-hlx"/>
</dbReference>
<feature type="region of interest" description="Disordered" evidence="1">
    <location>
        <begin position="121"/>
        <end position="147"/>
    </location>
</feature>
<sequence length="1141" mass="125108">MQLIVEILARYSRISSRSEGAMAIARVAIHPAIGIMRVGNSEDGYFVGPEVPGARIRAEGGFKDNDGTSSKVKREAARFRVFSFDETGACVGELSPTDGQIEWSVTLANTKAEWDRFEGTSGEELPINGRRPGAYRNRDVGDLDTDDGRRARDQLKITPQAVTLQGPNQRGAFDDGRFFDMVVPLGEARTDEDGRLLVLGGRGVSAPYMPGQRISNYANNDWWHDDVSDGPVTAKVKLGDGRELVADPAWVICAPPDFSPDTINVVTLFDVVVDTAIKAGFAKAPKEIDFYRDIQPILNRGLQAAWTSGRAYEGHASSDMFDWQILGNPAKETKKAREAMLARIRNPHLTGAEAVAQANERFMPALAGDNGDCADGKPDHWLHLTVTQYDMLVRWTKGDFKTGTPVQVDNRITPEGLDRAALEACAGGAFYPGIEAGWITRNPASYVAMGRLDPAKFVAGDLTKRMAVPWQADFFECNTWWWPAQRPDYVVPADVYRRIEQIEAELANAALGTTGGDQVIRDELTSERATLIKRRELWSRGLADPDAASLAVHDGDHAMVKAWNRLGFVVAIADDGTPYKVDGEPVLLETDRALGSDMSLAEAFYRLVNIERFPEFRPMAKLIAEEMLSKANYGADSLLLPFPYTVDAFRARMNAIYDGDVAVMDDPVGLTKYSKATVVENLRQKAPMNLVDGAWLANIMSVGPCDDVRARLFSIWNDEVGNGTTELNHCNVYDALLRSVDVYLPPITTEAFRDLDFIPSAWESPVFQVAVGMFPESFFPELLGMTLYLEWEATPTLLPAAKFYQGIGIDPQFYRMHAGIDNVTTGHGALAREAIELHLDEVRRGGGDDAVQAEWRRIWNGYVAWSTLGTFGKDLGVYLDKFEGNAGVPTPDYARARMADLIRKKAQYARTAHGARVLGAKPLGELFADPDALMDALAASTLVNPDSPRDSKFITDTISFRGPMYKVFNPKELDVVLDWIGSLRKEAPPSPGPAPGKSADRVFKVISDHIARAAQAPEHKEPMLPDPAGKPKALADWFAAGDVDALMTALAASRYIVAGNADGSQLITIFTGQMVGVLTADEVDAFRSWIKDRCPARGAHVAAGLFIEKVNFALPNLLAPDDREAVPYGVRRQHIGVGSLH</sequence>
<comment type="caution">
    <text evidence="3">The sequence shown here is derived from an EMBL/GenBank/DDBJ whole genome shotgun (WGS) entry which is preliminary data.</text>
</comment>
<dbReference type="Pfam" id="PF17990">
    <property type="entry name" value="LodA_N"/>
    <property type="match status" value="1"/>
</dbReference>
<dbReference type="AlphaFoldDB" id="A0A6C1KUZ2"/>
<evidence type="ECO:0000313" key="4">
    <source>
        <dbReference type="Proteomes" id="UP000305131"/>
    </source>
</evidence>
<dbReference type="Gene3D" id="1.20.910.10">
    <property type="entry name" value="Heme oxygenase-like"/>
    <property type="match status" value="1"/>
</dbReference>
<dbReference type="Proteomes" id="UP000305131">
    <property type="component" value="Unassembled WGS sequence"/>
</dbReference>
<protein>
    <recommendedName>
        <fullName evidence="2">Tyrosinase copper-binding domain-containing protein</fullName>
    </recommendedName>
</protein>
<evidence type="ECO:0000259" key="2">
    <source>
        <dbReference type="PROSITE" id="PS00498"/>
    </source>
</evidence>
<dbReference type="OrthoDB" id="336698at2"/>
<dbReference type="Pfam" id="PF14518">
    <property type="entry name" value="Haem_oxygenas_2"/>
    <property type="match status" value="1"/>
</dbReference>
<dbReference type="InterPro" id="IPR041173">
    <property type="entry name" value="LodA_C"/>
</dbReference>
<dbReference type="InterPro" id="IPR041168">
    <property type="entry name" value="LodA_N"/>
</dbReference>
<dbReference type="InterPro" id="IPR002227">
    <property type="entry name" value="Tyrosinase_Cu-bd"/>
</dbReference>
<evidence type="ECO:0000313" key="3">
    <source>
        <dbReference type="EMBL" id="TLX44686.1"/>
    </source>
</evidence>
<evidence type="ECO:0000256" key="1">
    <source>
        <dbReference type="SAM" id="MobiDB-lite"/>
    </source>
</evidence>
<feature type="compositionally biased region" description="Basic and acidic residues" evidence="1">
    <location>
        <begin position="136"/>
        <end position="147"/>
    </location>
</feature>
<accession>A0A6C1KUZ2</accession>